<evidence type="ECO:0000256" key="2">
    <source>
        <dbReference type="ARBA" id="ARBA00010679"/>
    </source>
</evidence>
<organism evidence="14 15">
    <name type="scientific">Drosophila navojoa</name>
    <name type="common">Fruit fly</name>
    <dbReference type="NCBI Taxonomy" id="7232"/>
    <lineage>
        <taxon>Eukaryota</taxon>
        <taxon>Metazoa</taxon>
        <taxon>Ecdysozoa</taxon>
        <taxon>Arthropoda</taxon>
        <taxon>Hexapoda</taxon>
        <taxon>Insecta</taxon>
        <taxon>Pterygota</taxon>
        <taxon>Neoptera</taxon>
        <taxon>Endopterygota</taxon>
        <taxon>Diptera</taxon>
        <taxon>Brachycera</taxon>
        <taxon>Muscomorpha</taxon>
        <taxon>Ephydroidea</taxon>
        <taxon>Drosophilidae</taxon>
        <taxon>Drosophila</taxon>
    </lineage>
</organism>
<dbReference type="InterPro" id="IPR012904">
    <property type="entry name" value="OGG_N"/>
</dbReference>
<comment type="subcellular location">
    <subcellularLocation>
        <location evidence="1">Nucleus</location>
    </subcellularLocation>
</comment>
<evidence type="ECO:0000256" key="10">
    <source>
        <dbReference type="ARBA" id="ARBA00023295"/>
    </source>
</evidence>
<dbReference type="GO" id="GO:0005634">
    <property type="term" value="C:nucleus"/>
    <property type="evidence" value="ECO:0007669"/>
    <property type="project" value="UniProtKB-SubCell"/>
</dbReference>
<dbReference type="GO" id="GO:0140078">
    <property type="term" value="F:class I DNA-(apurinic or apyrimidinic site) endonuclease activity"/>
    <property type="evidence" value="ECO:0007669"/>
    <property type="project" value="UniProtKB-EC"/>
</dbReference>
<comment type="caution">
    <text evidence="14">The sequence shown here is derived from an EMBL/GenBank/DDBJ whole genome shotgun (WGS) entry which is preliminary data.</text>
</comment>
<evidence type="ECO:0000256" key="12">
    <source>
        <dbReference type="ARBA" id="ARBA00073127"/>
    </source>
</evidence>
<evidence type="ECO:0000256" key="4">
    <source>
        <dbReference type="ARBA" id="ARBA00022763"/>
    </source>
</evidence>
<reference evidence="14 15" key="1">
    <citation type="journal article" date="2019" name="J. Hered.">
        <title>An Improved Genome Assembly for Drosophila navojoa, the Basal Species in the mojavensis Cluster.</title>
        <authorList>
            <person name="Vanderlinde T."/>
            <person name="Dupim E.G."/>
            <person name="Nazario-Yepiz N.O."/>
            <person name="Carvalho A.B."/>
        </authorList>
    </citation>
    <scope>NUCLEOTIDE SEQUENCE [LARGE SCALE GENOMIC DNA]</scope>
    <source>
        <strain evidence="14">Navoj_Jal97</strain>
        <tissue evidence="14">Whole organism</tissue>
    </source>
</reference>
<evidence type="ECO:0000256" key="1">
    <source>
        <dbReference type="ARBA" id="ARBA00004123"/>
    </source>
</evidence>
<gene>
    <name evidence="14" type="ORF">AWZ03_011239</name>
</gene>
<dbReference type="OMA" id="GYAQEYL"/>
<keyword evidence="8" id="KW-0539">Nucleus</keyword>
<dbReference type="Proteomes" id="UP000295192">
    <property type="component" value="Unassembled WGS sequence"/>
</dbReference>
<evidence type="ECO:0000256" key="5">
    <source>
        <dbReference type="ARBA" id="ARBA00022801"/>
    </source>
</evidence>
<keyword evidence="4" id="KW-0227">DNA damage</keyword>
<dbReference type="CDD" id="cd00056">
    <property type="entry name" value="ENDO3c"/>
    <property type="match status" value="1"/>
</dbReference>
<keyword evidence="9" id="KW-0511">Multifunctional enzyme</keyword>
<dbReference type="GO" id="GO:0034039">
    <property type="term" value="F:8-oxo-7,8-dihydroguanine DNA N-glycosylase activity"/>
    <property type="evidence" value="ECO:0007669"/>
    <property type="project" value="TreeGrafter"/>
</dbReference>
<keyword evidence="10" id="KW-0326">Glycosidase</keyword>
<dbReference type="PANTHER" id="PTHR10242">
    <property type="entry name" value="8-OXOGUANINE DNA GLYCOSYLASE"/>
    <property type="match status" value="1"/>
</dbReference>
<evidence type="ECO:0000256" key="9">
    <source>
        <dbReference type="ARBA" id="ARBA00023268"/>
    </source>
</evidence>
<dbReference type="GO" id="GO:0006285">
    <property type="term" value="P:base-excision repair, AP site formation"/>
    <property type="evidence" value="ECO:0007669"/>
    <property type="project" value="TreeGrafter"/>
</dbReference>
<dbReference type="FunFam" id="1.10.1670.10:FF:000005">
    <property type="entry name" value="N-glycosylase/DNA lyase OGG1"/>
    <property type="match status" value="1"/>
</dbReference>
<accession>A0A484B3F7</accession>
<dbReference type="SUPFAM" id="SSF48150">
    <property type="entry name" value="DNA-glycosylase"/>
    <property type="match status" value="1"/>
</dbReference>
<keyword evidence="6" id="KW-0234">DNA repair</keyword>
<keyword evidence="7" id="KW-0456">Lyase</keyword>
<evidence type="ECO:0000256" key="7">
    <source>
        <dbReference type="ARBA" id="ARBA00023239"/>
    </source>
</evidence>
<dbReference type="EC" id="4.2.99.18" evidence="3"/>
<dbReference type="InterPro" id="IPR023170">
    <property type="entry name" value="HhH_base_excis_C"/>
</dbReference>
<dbReference type="InterPro" id="IPR003265">
    <property type="entry name" value="HhH-GPD_domain"/>
</dbReference>
<dbReference type="Gene3D" id="3.30.310.40">
    <property type="match status" value="1"/>
</dbReference>
<keyword evidence="5" id="KW-0378">Hydrolase</keyword>
<dbReference type="OrthoDB" id="238681at2759"/>
<evidence type="ECO:0000259" key="13">
    <source>
        <dbReference type="SMART" id="SM00478"/>
    </source>
</evidence>
<dbReference type="Pfam" id="PF00730">
    <property type="entry name" value="HhH-GPD"/>
    <property type="match status" value="1"/>
</dbReference>
<dbReference type="STRING" id="7232.A0A484B3F7"/>
<evidence type="ECO:0000256" key="3">
    <source>
        <dbReference type="ARBA" id="ARBA00012720"/>
    </source>
</evidence>
<dbReference type="SUPFAM" id="SSF55945">
    <property type="entry name" value="TATA-box binding protein-like"/>
    <property type="match status" value="1"/>
</dbReference>
<evidence type="ECO:0000313" key="14">
    <source>
        <dbReference type="EMBL" id="TDG42351.1"/>
    </source>
</evidence>
<dbReference type="EMBL" id="LSRL02000243">
    <property type="protein sequence ID" value="TDG42351.1"/>
    <property type="molecule type" value="Genomic_DNA"/>
</dbReference>
<evidence type="ECO:0000256" key="11">
    <source>
        <dbReference type="ARBA" id="ARBA00044632"/>
    </source>
</evidence>
<proteinExistence type="inferred from homology"/>
<dbReference type="InterPro" id="IPR052054">
    <property type="entry name" value="Oxidative_DNA_repair_enzyme"/>
</dbReference>
<protein>
    <recommendedName>
        <fullName evidence="12">N-glycosylase/DNA lyase</fullName>
        <ecNumber evidence="3">4.2.99.18</ecNumber>
    </recommendedName>
</protein>
<evidence type="ECO:0000313" key="15">
    <source>
        <dbReference type="Proteomes" id="UP000295192"/>
    </source>
</evidence>
<sequence length="324" mass="37003">MTKAIKSSGIICLKAKVCDLERTLLGGQSFRWRKLCSEPKVKYCGVALNTYWELTPEKDHIAYDAHVADNTPINNNFTALLSDYLRADFDLELQQKNWMQADENFKKFVGQPVRMLAQEPLENIICFMCSQNNNIKRISSMVQWLCSTYGNKIGHFNGQDEFSFPTLKDLQGGRTCSQLDAELRAAKFGYRAKFIARSLTEIEKLGGLDWFEQLRRMPYAEAREALVQLPGIGYKVADCICLMSLNHLQAVPIDTHIFKLAQRHYLPHLASQKSVTSKIYDEIAQHFQQLHGQYAGWAQAVLFCADLPQFQPKLEPSAAKKRKK</sequence>
<dbReference type="PANTHER" id="PTHR10242:SF2">
    <property type="entry name" value="N-GLYCOSYLASE_DNA LYASE"/>
    <property type="match status" value="1"/>
</dbReference>
<dbReference type="GO" id="GO:0003684">
    <property type="term" value="F:damaged DNA binding"/>
    <property type="evidence" value="ECO:0007669"/>
    <property type="project" value="InterPro"/>
</dbReference>
<evidence type="ECO:0000256" key="8">
    <source>
        <dbReference type="ARBA" id="ARBA00023242"/>
    </source>
</evidence>
<dbReference type="Gene3D" id="1.10.340.30">
    <property type="entry name" value="Hypothetical protein, domain 2"/>
    <property type="match status" value="1"/>
</dbReference>
<feature type="domain" description="HhH-GPD" evidence="13">
    <location>
        <begin position="129"/>
        <end position="300"/>
    </location>
</feature>
<keyword evidence="15" id="KW-1185">Reference proteome</keyword>
<comment type="catalytic activity">
    <reaction evidence="11">
        <text>2'-deoxyribonucleotide-(2'-deoxyribose 5'-phosphate)-2'-deoxyribonucleotide-DNA = a 3'-end 2'-deoxyribonucleotide-(2,3-dehydro-2,3-deoxyribose 5'-phosphate)-DNA + a 5'-end 5'-phospho-2'-deoxyribonucleoside-DNA + H(+)</text>
        <dbReference type="Rhea" id="RHEA:66592"/>
        <dbReference type="Rhea" id="RHEA-COMP:13180"/>
        <dbReference type="Rhea" id="RHEA-COMP:16897"/>
        <dbReference type="Rhea" id="RHEA-COMP:17067"/>
        <dbReference type="ChEBI" id="CHEBI:15378"/>
        <dbReference type="ChEBI" id="CHEBI:136412"/>
        <dbReference type="ChEBI" id="CHEBI:157695"/>
        <dbReference type="ChEBI" id="CHEBI:167181"/>
        <dbReference type="EC" id="4.2.99.18"/>
    </reaction>
</comment>
<dbReference type="SMART" id="SM00478">
    <property type="entry name" value="ENDO3c"/>
    <property type="match status" value="1"/>
</dbReference>
<dbReference type="Gene3D" id="1.10.1670.10">
    <property type="entry name" value="Helix-hairpin-Helix base-excision DNA repair enzymes (C-terminal)"/>
    <property type="match status" value="1"/>
</dbReference>
<name>A0A484B3F7_DRONA</name>
<dbReference type="GO" id="GO:0006289">
    <property type="term" value="P:nucleotide-excision repair"/>
    <property type="evidence" value="ECO:0007669"/>
    <property type="project" value="InterPro"/>
</dbReference>
<dbReference type="Pfam" id="PF07934">
    <property type="entry name" value="OGG_N"/>
    <property type="match status" value="1"/>
</dbReference>
<dbReference type="InterPro" id="IPR011257">
    <property type="entry name" value="DNA_glycosylase"/>
</dbReference>
<comment type="similarity">
    <text evidence="2">Belongs to the type-1 OGG1 family.</text>
</comment>
<dbReference type="AlphaFoldDB" id="A0A484B3F7"/>
<evidence type="ECO:0000256" key="6">
    <source>
        <dbReference type="ARBA" id="ARBA00023204"/>
    </source>
</evidence>
<dbReference type="KEGG" id="dnv:108656835"/>